<evidence type="ECO:0000313" key="2">
    <source>
        <dbReference type="EMBL" id="RSN76737.1"/>
    </source>
</evidence>
<reference evidence="2 3" key="1">
    <citation type="submission" date="2018-10" db="EMBL/GenBank/DDBJ databases">
        <title>Co-occurring genomic capacity for anaerobic methane metabolism and dissimilatory sulfite reduction discovered in the Korarchaeota.</title>
        <authorList>
            <person name="Mckay L.J."/>
            <person name="Dlakic M."/>
            <person name="Fields M.W."/>
            <person name="Delmont T.O."/>
            <person name="Eren A.M."/>
            <person name="Jay Z.J."/>
            <person name="Klingelsmith K.B."/>
            <person name="Rusch D.B."/>
            <person name="Inskeep W.P."/>
        </authorList>
    </citation>
    <scope>NUCLEOTIDE SEQUENCE [LARGE SCALE GENOMIC DNA]</scope>
    <source>
        <strain evidence="2 3">MDKW</strain>
    </source>
</reference>
<evidence type="ECO:0000313" key="3">
    <source>
        <dbReference type="Proteomes" id="UP000277582"/>
    </source>
</evidence>
<feature type="transmembrane region" description="Helical" evidence="1">
    <location>
        <begin position="108"/>
        <end position="128"/>
    </location>
</feature>
<feature type="transmembrane region" description="Helical" evidence="1">
    <location>
        <begin position="200"/>
        <end position="217"/>
    </location>
</feature>
<evidence type="ECO:0008006" key="4">
    <source>
        <dbReference type="Google" id="ProtNLM"/>
    </source>
</evidence>
<feature type="transmembrane region" description="Helical" evidence="1">
    <location>
        <begin position="283"/>
        <end position="304"/>
    </location>
</feature>
<feature type="transmembrane region" description="Helical" evidence="1">
    <location>
        <begin position="140"/>
        <end position="164"/>
    </location>
</feature>
<feature type="transmembrane region" description="Helical" evidence="1">
    <location>
        <begin position="254"/>
        <end position="271"/>
    </location>
</feature>
<dbReference type="RefSeq" id="WP_125670676.1">
    <property type="nucleotide sequence ID" value="NZ_RCOS01000053.1"/>
</dbReference>
<feature type="transmembrane region" description="Helical" evidence="1">
    <location>
        <begin position="229"/>
        <end position="247"/>
    </location>
</feature>
<name>A0A429GSW7_9CREN</name>
<evidence type="ECO:0000256" key="1">
    <source>
        <dbReference type="SAM" id="Phobius"/>
    </source>
</evidence>
<dbReference type="EMBL" id="RCOS01000053">
    <property type="protein sequence ID" value="RSN76737.1"/>
    <property type="molecule type" value="Genomic_DNA"/>
</dbReference>
<keyword evidence="1" id="KW-0472">Membrane</keyword>
<gene>
    <name evidence="2" type="ORF">D6D85_03570</name>
</gene>
<keyword evidence="1" id="KW-1133">Transmembrane helix</keyword>
<keyword evidence="1" id="KW-0812">Transmembrane</keyword>
<dbReference type="AlphaFoldDB" id="A0A429GSW7"/>
<sequence length="344" mass="37969">MKKLLLLVTALSIAVRLYPTLLSGLPFSTDAWSPIRNTELILKHTPIRLDSGILDNYNCYWPANSIFGASISIITGMKPIDAMRIFIPFSGSMTVLIFYVLVKRISKSYSVACLSSAFLATAYPYAFFTAGVTKETYANPIYMLLILFFLENCFIGFLISSLALVMAHHLATAVTITVLASITIADYVIKKGSMERSRIAFLLALVAITLLYFQLYAKNGMKISVAPSDLLSVASYQVIFFFVALYLSERERTVPSVVAPIFTFLIALMWIKGNVVPGAPKLPAHYLIYALPFVLISPLAFIGLKGKEVIFWLSATLGLEAYSVFSNPPIASIRANIPLGFHWA</sequence>
<feature type="transmembrane region" description="Helical" evidence="1">
    <location>
        <begin position="85"/>
        <end position="102"/>
    </location>
</feature>
<protein>
    <recommendedName>
        <fullName evidence="4">Glycosyltransferase RgtA/B/C/D-like domain-containing protein</fullName>
    </recommendedName>
</protein>
<dbReference type="OrthoDB" id="385747at2157"/>
<accession>A0A429GSW7</accession>
<organism evidence="2 3">
    <name type="scientific">Candidatus Methanodesulfokora washburnensis</name>
    <dbReference type="NCBI Taxonomy" id="2478471"/>
    <lineage>
        <taxon>Archaea</taxon>
        <taxon>Thermoproteota</taxon>
        <taxon>Candidatus Korarchaeia</taxon>
        <taxon>Candidatus Korarchaeia incertae sedis</taxon>
        <taxon>Candidatus Methanodesulfokora</taxon>
    </lineage>
</organism>
<dbReference type="Proteomes" id="UP000277582">
    <property type="component" value="Unassembled WGS sequence"/>
</dbReference>
<keyword evidence="3" id="KW-1185">Reference proteome</keyword>
<comment type="caution">
    <text evidence="2">The sequence shown here is derived from an EMBL/GenBank/DDBJ whole genome shotgun (WGS) entry which is preliminary data.</text>
</comment>
<proteinExistence type="predicted"/>